<keyword evidence="2" id="KW-0472">Membrane</keyword>
<feature type="transmembrane region" description="Helical" evidence="2">
    <location>
        <begin position="2421"/>
        <end position="2441"/>
    </location>
</feature>
<dbReference type="GO" id="GO:0000724">
    <property type="term" value="P:double-strand break repair via homologous recombination"/>
    <property type="evidence" value="ECO:0007669"/>
    <property type="project" value="TreeGrafter"/>
</dbReference>
<dbReference type="InterPro" id="IPR011050">
    <property type="entry name" value="Pectin_lyase_fold/virulence"/>
</dbReference>
<accession>A0A835XFA4</accession>
<keyword evidence="5" id="KW-1185">Reference proteome</keyword>
<gene>
    <name evidence="4" type="ORF">HYH03_018098</name>
</gene>
<evidence type="ECO:0000256" key="2">
    <source>
        <dbReference type="SAM" id="Phobius"/>
    </source>
</evidence>
<feature type="transmembrane region" description="Helical" evidence="2">
    <location>
        <begin position="2292"/>
        <end position="2315"/>
    </location>
</feature>
<dbReference type="InterPro" id="IPR051246">
    <property type="entry name" value="WDR48"/>
</dbReference>
<feature type="transmembrane region" description="Helical" evidence="2">
    <location>
        <begin position="2367"/>
        <end position="2394"/>
    </location>
</feature>
<feature type="signal peptide" evidence="3">
    <location>
        <begin position="1"/>
        <end position="29"/>
    </location>
</feature>
<dbReference type="PANTHER" id="PTHR19862:SF14">
    <property type="entry name" value="WD REPEAT-CONTAINING PROTEIN 48"/>
    <property type="match status" value="1"/>
</dbReference>
<comment type="caution">
    <text evidence="4">The sequence shown here is derived from an EMBL/GenBank/DDBJ whole genome shotgun (WGS) entry which is preliminary data.</text>
</comment>
<feature type="compositionally biased region" description="Pro residues" evidence="1">
    <location>
        <begin position="431"/>
        <end position="451"/>
    </location>
</feature>
<dbReference type="InterPro" id="IPR008979">
    <property type="entry name" value="Galactose-bd-like_sf"/>
</dbReference>
<feature type="transmembrane region" description="Helical" evidence="2">
    <location>
        <begin position="2447"/>
        <end position="2468"/>
    </location>
</feature>
<dbReference type="EMBL" id="JAEHOE010000193">
    <property type="protein sequence ID" value="KAG2483018.1"/>
    <property type="molecule type" value="Genomic_DNA"/>
</dbReference>
<protein>
    <submittedName>
        <fullName evidence="4">Uncharacterized protein</fullName>
    </submittedName>
</protein>
<sequence length="2686" mass="279416">MRPGGAPRSSSVALLLLAVPVLELGRVWAICPDKPGYHTRGEVNWISSAGGGQADGGAEAARYYCDAHPECQAWNSFAYYLEGPPESWYSYSGMCTYTKIRGSGFAVVLGPAGMQPWGPLPVFAKTPAKWIWSLALADYTAPELAPIRFWKVLPQNASGAATLSMQVDDACTVRLDGEVVGSAEWSQELQGATNISLTLRGGGILEFVCINWEEVNAGGVVAALWKEGRVGDPGALLAWTDGSWNFTESVNLALGKWAVSSSVDSNSDSSPYYAIDGDHSGDETRLFQTDYSDYTDLTPWLAVDLFDVFSIERVVIYNRNSDYRYSRRLMNAELRIGMRSITRPSDSPYIGLNELVWTLSGRALDGMSGRTLTANFQPRAGRFVTLQNFQLPISEHSYGDNWVLHVYELEVFGLTLEAARLLPYPPALDLSPPPLPTADDLPPAPTPPGGPAAPAADTEVAAEEARTRRRVPGPEDMVAPVRWTHRCQVVITSGESSLSCTTYDPEASAVRVAVGDTLLAAIRQQGPVPDDWETRVPPHMLSTPSYPPSTPTVAPPPEDLASPPPWRLALVDWGVTLSGAEHLLLEDSLISGVPLSSLDALLHITNCAFVTIRNLTIEDVQGVEAYAGDLSTTDGSDYNWPNTLVYGAVRVTDASGVAVQESYCSAIWDAHGWSCFWIQLAESQRYEYSAPWAHVVDSSMSLNKVSWGGPWITYPLLHSCWTCEMDVPKFSNTYSNPDYSYRYGLGALVVGHISADGRFAIAIENTAFLNNTGGCGAALAVPSGIPSVSWSAVNASFNSALKSGGAAFFRQGTAGFTLEESQLDQNYADRFGGAVYAHDGGLNNVMLTSNTSVYNNVAMTGAGFFSYAAGITNMTVDSTSSMTYNVVYGLWDGENNNGNGGGLFAYRGGITNVLIRGRMDGNLAQDAYGGAMYSQTGNITGVTLEDGGTLFYNYAEKGGAVYVAMGHLLNTSILRGSAITENRAVVCGGAVATHFGGILGFVVSDGSVIAWNWAERSGGALHSELGGIEDVVIQHNSTIHGNYVSGFGGAICSSDSAIVNVAVSNGSSIYNNSAVGFSTGKDGGYGGAFSAVYSSIIGLRIMANSSLARNYAYSSGGALSVQYTAMVIVSGSSTIADNSAEKDGGAIYGSTSSWVNVRLQGNSTMDGNSARNGGAIAGASLDVTLDGGSSLSGNVAAVSGGALLSTSYATFQAANGSRVSRNEAKGGSGGAINASSIAFQLIRSSLESNKAGASGGALFANYIDYFNLSSSSVAAGNSAGVNGGVAYSTDFQGVGLEDANVSNNQAVQSGGVFCASRGILSLYSVRSVMTGNSAAVGSGGIVSSAYLPILNLSDSSLTGNSAAQAGGALFVANCSGDSGLAVAWQLSGSNLSGNQAGRGGAIALQGTTCSVQITDGALALNAARNEGGAIAVLDGAQLNASTLMLGPGNTAAIGGGLYAGPGSAVNLTACVLANNSATDRGGSLGAIGCASLLLDNATRVTSSSCSGDGGGISVNGCSRVVLTGGSRVSGNVGGRGGGLHVGPRLNAAPRSPASLQQVLVCNGAITGNTAALVPAAAQPPKGYGGGMFVEHVPGLAVLVSSDSSVGGNVAWLGADVASLQQCPIAPEQGWFSNADLASSALGAEACPSGGLTGSALAGVASVESCSVFVLRRAALSSNASSASTLATLTGGPAFTLPAQAARPLWVSSANTSLYVADSSYSSGDVAQQLGPLSAAGLLELPPAAARVTLPSSCKINARTSLRVELLDSMGQRVSSAPATSGSYTVVTSVAAAPAAAAGVGSLYLQGSGAAPWQRSVKPDGSAEISGTINGYPGLYTLRVTTTGPAGPIGDQTFRLMLEGCSAGEAAVFPEPPKSQRWIDGMAANSTCVVCAVRSVGIYGDPRALDTPSSERLPDGPSMSSASLAASQTCRACPPNAVCPGGSNMAPLPGFWHSSPRSSLMNSCPNEDACTGLSSALNSWWRQHDDDPGTADLIATLQDLDATGNRSVALVSARRAVLAGALDTAVYIGYQCAEGYAGNMCATCQPGYHLDSDFQCGRCPELARTIGLGLIALSASVLVILYGAVTNMGTLEELGDERPRFGKKYPPPPPSDILKVLVVHVQYFLIIARLNFPKPEIVRPLTSLLAAATGAESSITYSHACLLRAQDSAGQAYLQVLGALLTPCAATFVALLVWLVRYRCFNSARLRRSKVVRRGSLSLASSVDKALSSERFSPGHESNVSVSGQHAGLHLEPVPVLMERASTTVSSRPSAFARRLTPMLMSKRSSLSYTDQSLTLTQQLGLVLMLAIFVLFPSWADAGFSIFSCMVVDDTTKGAANPFSGQDFAVATSPYGYWTRNMQQECYVGAHAALYVPLGVVFLIVFCLTPPIVNFVLLWRQRAKLQSNPYTRRVYGFMYSRYRPKYYWWDSVVMCQTLALVAVDVFGRGLDVAYQALMLLLVLLFIAGINATVEPHVSRVLRHMEFWSSVILSATIALNMYFVTGTEDLVHGAGGDAIAIIAMLLNIAIIVVFMLLIGQASLPAIKKALGGEPEDPLCSSCACWPKRSQPPPTTVVPDKTSLEAAGPSASGGSKPLQVMPSGRVEIGTPTAAGPRHSVYPWGSVHGGPPPGLEHAGSVVLPPELAERHHEEPLVAAEARDSAAGVCSTEEDSSGYGAPGKVCVVLGEGATS</sequence>
<proteinExistence type="predicted"/>
<feature type="region of interest" description="Disordered" evidence="1">
    <location>
        <begin position="431"/>
        <end position="459"/>
    </location>
</feature>
<evidence type="ECO:0000256" key="1">
    <source>
        <dbReference type="SAM" id="MobiDB-lite"/>
    </source>
</evidence>
<feature type="chain" id="PRO_5032753818" evidence="3">
    <location>
        <begin position="30"/>
        <end position="2686"/>
    </location>
</feature>
<dbReference type="SUPFAM" id="SSF51126">
    <property type="entry name" value="Pectin lyase-like"/>
    <property type="match status" value="1"/>
</dbReference>
<evidence type="ECO:0000313" key="4">
    <source>
        <dbReference type="EMBL" id="KAG2483018.1"/>
    </source>
</evidence>
<keyword evidence="2" id="KW-0812">Transmembrane</keyword>
<dbReference type="OrthoDB" id="544664at2759"/>
<dbReference type="Gene3D" id="2.60.120.260">
    <property type="entry name" value="Galactose-binding domain-like"/>
    <property type="match status" value="1"/>
</dbReference>
<feature type="transmembrane region" description="Helical" evidence="2">
    <location>
        <begin position="2480"/>
        <end position="2500"/>
    </location>
</feature>
<feature type="transmembrane region" description="Helical" evidence="2">
    <location>
        <begin position="2171"/>
        <end position="2195"/>
    </location>
</feature>
<evidence type="ECO:0000256" key="3">
    <source>
        <dbReference type="SAM" id="SignalP"/>
    </source>
</evidence>
<feature type="region of interest" description="Disordered" evidence="1">
    <location>
        <begin position="2563"/>
        <end position="2593"/>
    </location>
</feature>
<dbReference type="SUPFAM" id="SSF49785">
    <property type="entry name" value="Galactose-binding domain-like"/>
    <property type="match status" value="1"/>
</dbReference>
<dbReference type="PANTHER" id="PTHR19862">
    <property type="entry name" value="WD REPEAT-CONTAINING PROTEIN 48"/>
    <property type="match status" value="1"/>
</dbReference>
<dbReference type="Proteomes" id="UP000612055">
    <property type="component" value="Unassembled WGS sequence"/>
</dbReference>
<evidence type="ECO:0000313" key="5">
    <source>
        <dbReference type="Proteomes" id="UP000612055"/>
    </source>
</evidence>
<reference evidence="4" key="1">
    <citation type="journal article" date="2020" name="bioRxiv">
        <title>Comparative genomics of Chlamydomonas.</title>
        <authorList>
            <person name="Craig R.J."/>
            <person name="Hasan A.R."/>
            <person name="Ness R.W."/>
            <person name="Keightley P.D."/>
        </authorList>
    </citation>
    <scope>NUCLEOTIDE SEQUENCE</scope>
    <source>
        <strain evidence="4">CCAP 11/70</strain>
    </source>
</reference>
<name>A0A835XFA4_9CHLO</name>
<organism evidence="4 5">
    <name type="scientific">Edaphochlamys debaryana</name>
    <dbReference type="NCBI Taxonomy" id="47281"/>
    <lineage>
        <taxon>Eukaryota</taxon>
        <taxon>Viridiplantae</taxon>
        <taxon>Chlorophyta</taxon>
        <taxon>core chlorophytes</taxon>
        <taxon>Chlorophyceae</taxon>
        <taxon>CS clade</taxon>
        <taxon>Chlamydomonadales</taxon>
        <taxon>Chlamydomonadales incertae sedis</taxon>
        <taxon>Edaphochlamys</taxon>
    </lineage>
</organism>
<keyword evidence="3" id="KW-0732">Signal</keyword>
<dbReference type="GO" id="GO:0043130">
    <property type="term" value="F:ubiquitin binding"/>
    <property type="evidence" value="ECO:0007669"/>
    <property type="project" value="TreeGrafter"/>
</dbReference>
<feature type="transmembrane region" description="Helical" evidence="2">
    <location>
        <begin position="2512"/>
        <end position="2532"/>
    </location>
</feature>
<keyword evidence="2" id="KW-1133">Transmembrane helix</keyword>